<dbReference type="SUPFAM" id="SSF49879">
    <property type="entry name" value="SMAD/FHA domain"/>
    <property type="match status" value="1"/>
</dbReference>
<dbReference type="InterPro" id="IPR000253">
    <property type="entry name" value="FHA_dom"/>
</dbReference>
<keyword evidence="1" id="KW-1133">Transmembrane helix</keyword>
<dbReference type="EMBL" id="QDKL01000001">
    <property type="protein sequence ID" value="RZF22881.1"/>
    <property type="molecule type" value="Genomic_DNA"/>
</dbReference>
<reference evidence="4" key="1">
    <citation type="journal article" date="2019" name="Int. J. Syst. Evol. Microbiol.">
        <title>Halobacteriovorax valvorus sp. nov., a novel prokaryotic predator isolated from coastal seawater of China.</title>
        <authorList>
            <person name="Chen M.-X."/>
        </authorList>
    </citation>
    <scope>NUCLEOTIDE SEQUENCE [LARGE SCALE GENOMIC DNA]</scope>
    <source>
        <strain evidence="4">BL9</strain>
    </source>
</reference>
<dbReference type="PROSITE" id="PS50006">
    <property type="entry name" value="FHA_DOMAIN"/>
    <property type="match status" value="1"/>
</dbReference>
<feature type="transmembrane region" description="Helical" evidence="1">
    <location>
        <begin position="322"/>
        <end position="345"/>
    </location>
</feature>
<protein>
    <submittedName>
        <fullName evidence="3">FHA domain-containing protein</fullName>
    </submittedName>
</protein>
<keyword evidence="1" id="KW-0812">Transmembrane</keyword>
<organism evidence="3 4">
    <name type="scientific">Halobacteriovorax vibrionivorans</name>
    <dbReference type="NCBI Taxonomy" id="2152716"/>
    <lineage>
        <taxon>Bacteria</taxon>
        <taxon>Pseudomonadati</taxon>
        <taxon>Bdellovibrionota</taxon>
        <taxon>Bacteriovoracia</taxon>
        <taxon>Bacteriovoracales</taxon>
        <taxon>Halobacteriovoraceae</taxon>
        <taxon>Halobacteriovorax</taxon>
    </lineage>
</organism>
<keyword evidence="4" id="KW-1185">Reference proteome</keyword>
<feature type="domain" description="FHA" evidence="2">
    <location>
        <begin position="23"/>
        <end position="72"/>
    </location>
</feature>
<comment type="caution">
    <text evidence="3">The sequence shown here is derived from an EMBL/GenBank/DDBJ whole genome shotgun (WGS) entry which is preliminary data.</text>
</comment>
<evidence type="ECO:0000313" key="3">
    <source>
        <dbReference type="EMBL" id="RZF22881.1"/>
    </source>
</evidence>
<dbReference type="RefSeq" id="WP_114705825.1">
    <property type="nucleotide sequence ID" value="NZ_QDKL01000001.1"/>
</dbReference>
<dbReference type="InterPro" id="IPR008984">
    <property type="entry name" value="SMAD_FHA_dom_sf"/>
</dbReference>
<dbReference type="Pfam" id="PF00498">
    <property type="entry name" value="FHA"/>
    <property type="match status" value="1"/>
</dbReference>
<feature type="transmembrane region" description="Helical" evidence="1">
    <location>
        <begin position="152"/>
        <end position="175"/>
    </location>
</feature>
<dbReference type="PANTHER" id="PTHR23308">
    <property type="entry name" value="NUCLEAR INHIBITOR OF PROTEIN PHOSPHATASE-1"/>
    <property type="match status" value="1"/>
</dbReference>
<dbReference type="Gene3D" id="2.60.200.20">
    <property type="match status" value="1"/>
</dbReference>
<sequence length="523" mass="58892">MYKLVVVAGKLRGTEYKLEEGENTLGRSEECDVHFPVNGVSKKHLSVTVTQDVAFVKDLGSSNGTFINGKAIKRATVKNGDKIALPDSILQVVYVKEKKKIIKKRVETHEEDDEPTYISGGEMPENIFGKVIWLFKYRLMPVVHGINEEYEWRVLTGILLALFVLVTVTLTIFPVMKTSQSLLLMEVAKRGAHYADEIKRLNRGALARKDLDRVDTKFMEQGNNGVVSYDLFDIDGRIVRPLTKLNMYIDDSFSVQVREWAERTKKNDGDLPIVRRLANGEIGIGQKIKATNVKTGMLDVVGVIAIRFKPSSIADEASKSRVAYLEALITSFIASIVFFAIVYYMTIRHFDEMRFQIEEALRGTRKSIESSYLWEEIDPLRSSINSMIQRIRELQKTDDDMSFDELESDETYVANLYEFMQGAHGAVIVLDSQKNLAHINTLAEDITAIRGSSSEGMSLLDVAREKGFAATIIELCDASADNGGTSQKGEYELSGHYYNIYVTSLIGRDNYAKAFYVTLIKED</sequence>
<gene>
    <name evidence="3" type="ORF">DAY19_03655</name>
</gene>
<dbReference type="SMART" id="SM00240">
    <property type="entry name" value="FHA"/>
    <property type="match status" value="1"/>
</dbReference>
<keyword evidence="1" id="KW-0472">Membrane</keyword>
<dbReference type="CDD" id="cd00060">
    <property type="entry name" value="FHA"/>
    <property type="match status" value="1"/>
</dbReference>
<evidence type="ECO:0000259" key="2">
    <source>
        <dbReference type="PROSITE" id="PS50006"/>
    </source>
</evidence>
<name>A0ABY0IIU5_9BACT</name>
<accession>A0ABY0IIU5</accession>
<proteinExistence type="predicted"/>
<dbReference type="InterPro" id="IPR050923">
    <property type="entry name" value="Cell_Proc_Reg/RNA_Proc"/>
</dbReference>
<evidence type="ECO:0000313" key="4">
    <source>
        <dbReference type="Proteomes" id="UP000443582"/>
    </source>
</evidence>
<dbReference type="Proteomes" id="UP000443582">
    <property type="component" value="Unassembled WGS sequence"/>
</dbReference>
<evidence type="ECO:0000256" key="1">
    <source>
        <dbReference type="SAM" id="Phobius"/>
    </source>
</evidence>